<feature type="signal peptide" evidence="1">
    <location>
        <begin position="1"/>
        <end position="15"/>
    </location>
</feature>
<dbReference type="Proteomes" id="UP000038045">
    <property type="component" value="Unplaced"/>
</dbReference>
<dbReference type="WBParaSite" id="PTRK_0001619000.1">
    <property type="protein sequence ID" value="PTRK_0001619000.1"/>
    <property type="gene ID" value="PTRK_0001619000"/>
</dbReference>
<feature type="chain" id="PRO_5012542793" evidence="1">
    <location>
        <begin position="16"/>
        <end position="109"/>
    </location>
</feature>
<evidence type="ECO:0000313" key="2">
    <source>
        <dbReference type="Proteomes" id="UP000038045"/>
    </source>
</evidence>
<reference evidence="3" key="1">
    <citation type="submission" date="2017-02" db="UniProtKB">
        <authorList>
            <consortium name="WormBaseParasite"/>
        </authorList>
    </citation>
    <scope>IDENTIFICATION</scope>
</reference>
<organism evidence="2 3">
    <name type="scientific">Parastrongyloides trichosuri</name>
    <name type="common">Possum-specific nematode worm</name>
    <dbReference type="NCBI Taxonomy" id="131310"/>
    <lineage>
        <taxon>Eukaryota</taxon>
        <taxon>Metazoa</taxon>
        <taxon>Ecdysozoa</taxon>
        <taxon>Nematoda</taxon>
        <taxon>Chromadorea</taxon>
        <taxon>Rhabditida</taxon>
        <taxon>Tylenchina</taxon>
        <taxon>Panagrolaimomorpha</taxon>
        <taxon>Strongyloidoidea</taxon>
        <taxon>Strongyloididae</taxon>
        <taxon>Parastrongyloides</taxon>
    </lineage>
</organism>
<keyword evidence="2" id="KW-1185">Reference proteome</keyword>
<name>A0A0N5A3I5_PARTI</name>
<evidence type="ECO:0000313" key="3">
    <source>
        <dbReference type="WBParaSite" id="PTRK_0001619000.1"/>
    </source>
</evidence>
<proteinExistence type="predicted"/>
<accession>A0A0N5A3I5</accession>
<keyword evidence="1" id="KW-0732">Signal</keyword>
<sequence length="109" mass="10899">MKFFYFSSLIAATIAGNFVVFGQDWNGMGNGGYNGGYNGDMGNGYGNGYGGDMGGGYNGGYGGGDMGGGFGNGYGGMGGFGSGMRPIPSNMNTGDIMPGGLYGGMLNKK</sequence>
<protein>
    <submittedName>
        <fullName evidence="3">Uncharacterized protein</fullName>
    </submittedName>
</protein>
<dbReference type="AlphaFoldDB" id="A0A0N5A3I5"/>
<evidence type="ECO:0000256" key="1">
    <source>
        <dbReference type="SAM" id="SignalP"/>
    </source>
</evidence>